<feature type="transmembrane region" description="Helical" evidence="1">
    <location>
        <begin position="178"/>
        <end position="203"/>
    </location>
</feature>
<evidence type="ECO:0000313" key="2">
    <source>
        <dbReference type="EMBL" id="KAF7341068.1"/>
    </source>
</evidence>
<keyword evidence="1" id="KW-0812">Transmembrane</keyword>
<keyword evidence="1" id="KW-1133">Transmembrane helix</keyword>
<proteinExistence type="predicted"/>
<comment type="caution">
    <text evidence="2">The sequence shown here is derived from an EMBL/GenBank/DDBJ whole genome shotgun (WGS) entry which is preliminary data.</text>
</comment>
<dbReference type="OrthoDB" id="2756618at2759"/>
<feature type="transmembrane region" description="Helical" evidence="1">
    <location>
        <begin position="112"/>
        <end position="131"/>
    </location>
</feature>
<organism evidence="2 3">
    <name type="scientific">Mycena sanguinolenta</name>
    <dbReference type="NCBI Taxonomy" id="230812"/>
    <lineage>
        <taxon>Eukaryota</taxon>
        <taxon>Fungi</taxon>
        <taxon>Dikarya</taxon>
        <taxon>Basidiomycota</taxon>
        <taxon>Agaricomycotina</taxon>
        <taxon>Agaricomycetes</taxon>
        <taxon>Agaricomycetidae</taxon>
        <taxon>Agaricales</taxon>
        <taxon>Marasmiineae</taxon>
        <taxon>Mycenaceae</taxon>
        <taxon>Mycena</taxon>
    </lineage>
</organism>
<sequence length="329" mass="37229">MPTISVPDINLAVAVLESHLYGAYVVLASYTLYLMITRHRGRRGFSNCNDNIRSRSPFLSPVALGTFIVFIAVTAHWLLNVIRLYIGFHDCRREQCLGPQGFYSDHSQVTEILKYGCMVVSMSVGEALIIHRLWLIWAFRTNIIIVPSTTLVGMTAFGVGLTYQLSTYDSDNSTFKIAIRRWCTGLCFCSIGTATYNTIFIWYKLWHTSRALTKLASDSSLSKVIRIFLDSAALFRVWGLFHVVAFERGSNLQFLAIDCLPVIAGISNLLIQIRLHWDLTNYSQQRMEPKFRVTTSIRFAPSDLQVGSNQFEDFGAHSKEDLSTEIRVA</sequence>
<evidence type="ECO:0000313" key="3">
    <source>
        <dbReference type="Proteomes" id="UP000623467"/>
    </source>
</evidence>
<feature type="transmembrane region" description="Helical" evidence="1">
    <location>
        <begin position="58"/>
        <end position="79"/>
    </location>
</feature>
<name>A0A8H7CMU0_9AGAR</name>
<feature type="transmembrane region" description="Helical" evidence="1">
    <location>
        <begin position="143"/>
        <end position="166"/>
    </location>
</feature>
<gene>
    <name evidence="2" type="ORF">MSAN_02092900</name>
</gene>
<dbReference type="AlphaFoldDB" id="A0A8H7CMU0"/>
<dbReference type="EMBL" id="JACAZH010000028">
    <property type="protein sequence ID" value="KAF7341068.1"/>
    <property type="molecule type" value="Genomic_DNA"/>
</dbReference>
<dbReference type="Proteomes" id="UP000623467">
    <property type="component" value="Unassembled WGS sequence"/>
</dbReference>
<keyword evidence="3" id="KW-1185">Reference proteome</keyword>
<reference evidence="2" key="1">
    <citation type="submission" date="2020-05" db="EMBL/GenBank/DDBJ databases">
        <title>Mycena genomes resolve the evolution of fungal bioluminescence.</title>
        <authorList>
            <person name="Tsai I.J."/>
        </authorList>
    </citation>
    <scope>NUCLEOTIDE SEQUENCE</scope>
    <source>
        <strain evidence="2">160909Yilan</strain>
    </source>
</reference>
<keyword evidence="1" id="KW-0472">Membrane</keyword>
<accession>A0A8H7CMU0</accession>
<evidence type="ECO:0000256" key="1">
    <source>
        <dbReference type="SAM" id="Phobius"/>
    </source>
</evidence>
<protein>
    <submittedName>
        <fullName evidence="2">Uncharacterized protein</fullName>
    </submittedName>
</protein>
<feature type="transmembrane region" description="Helical" evidence="1">
    <location>
        <begin position="20"/>
        <end position="37"/>
    </location>
</feature>